<comment type="caution">
    <text evidence="2">The sequence shown here is derived from an EMBL/GenBank/DDBJ whole genome shotgun (WGS) entry which is preliminary data.</text>
</comment>
<evidence type="ECO:0000313" key="3">
    <source>
        <dbReference type="Proteomes" id="UP001403385"/>
    </source>
</evidence>
<dbReference type="Gene3D" id="3.40.390.10">
    <property type="entry name" value="Collagenase (Catalytic Domain)"/>
    <property type="match status" value="1"/>
</dbReference>
<dbReference type="EMBL" id="JBDKWZ010000010">
    <property type="protein sequence ID" value="MEN7549696.1"/>
    <property type="molecule type" value="Genomic_DNA"/>
</dbReference>
<evidence type="ECO:0000256" key="1">
    <source>
        <dbReference type="SAM" id="Coils"/>
    </source>
</evidence>
<dbReference type="InterPro" id="IPR024079">
    <property type="entry name" value="MetalloPept_cat_dom_sf"/>
</dbReference>
<protein>
    <submittedName>
        <fullName evidence="2">Uncharacterized protein</fullName>
    </submittedName>
</protein>
<accession>A0AAW9SG68</accession>
<keyword evidence="1" id="KW-0175">Coiled coil</keyword>
<reference evidence="2 3" key="1">
    <citation type="submission" date="2024-04" db="EMBL/GenBank/DDBJ databases">
        <title>Novel genus in family Flammeovirgaceae.</title>
        <authorList>
            <person name="Nguyen T.H."/>
            <person name="Vuong T.Q."/>
            <person name="Le H."/>
            <person name="Kim S.-G."/>
        </authorList>
    </citation>
    <scope>NUCLEOTIDE SEQUENCE [LARGE SCALE GENOMIC DNA]</scope>
    <source>
        <strain evidence="2 3">JCM 23209</strain>
    </source>
</reference>
<evidence type="ECO:0000313" key="2">
    <source>
        <dbReference type="EMBL" id="MEN7549696.1"/>
    </source>
</evidence>
<feature type="coiled-coil region" evidence="1">
    <location>
        <begin position="606"/>
        <end position="637"/>
    </location>
</feature>
<proteinExistence type="predicted"/>
<dbReference type="Proteomes" id="UP001403385">
    <property type="component" value="Unassembled WGS sequence"/>
</dbReference>
<sequence length="701" mass="80147">MFKVSESGNPGNFILVKPLQLAQSPYIVSFYRSQIQAKNSLNSGDYDTAYTGTFGFDRFDASIMSSGLVKEYTKLNGIETKKPSVKSEKDHSYYCPYLSLWPPNTAGVNSANIYIRLEKSNYFDKGNDKTEVLVDFESEDGQVITVNGKTKTSVKLVLDDKPGNLPALKVECIGEFEKELAITAKVGKVVIGKLLLYPNKVRYKGVIQPVYVRLGNATSDQLTEVPTATIADIDEQGLLTCANQHGLNQAFIQCEVAQKTHQITFDREELRTYLDVNSEDSKIYLHKKDGLRQDFNLKVKDLYKTVVAGGVVAEERVAKDSAFHSSGIHQILKDFAEKLEKKFEVFKDVTYNANNPNSKYSFNDTYEGYHKKVMNRFWTHKSINNGRRGLYDKFEQAEMRMEHELAQQGIVNNQAKHGEVDSFKEKTLYVFYFPDIEASYPKTTTTELKYGAVPGYTQTGRGISYIFKSGFGLPDAIVHEIGHGLGLPHPFEHNKSFDKSIRSKQLIDSEISMFNNDISFHKKMQKSGEQTLSDIEKCKLTSYQEYQRYKYFENAYNKVVAELDKVKKNSYDAYVDFRELVVKIRELAAKENGNIPVEVEDVTATLEEKKQRIKDDIEANDKKNEKLEKNIEELKVERKTAPDGKAIDTYHPQSDTMENFMDYDFDDSGKKDKFKRKTFYKWQWDKIRETGSGNNLLTELN</sequence>
<gene>
    <name evidence="2" type="ORF">AAG747_17365</name>
</gene>
<keyword evidence="3" id="KW-1185">Reference proteome</keyword>
<dbReference type="RefSeq" id="WP_346822475.1">
    <property type="nucleotide sequence ID" value="NZ_JBDKWZ010000010.1"/>
</dbReference>
<organism evidence="2 3">
    <name type="scientific">Rapidithrix thailandica</name>
    <dbReference type="NCBI Taxonomy" id="413964"/>
    <lineage>
        <taxon>Bacteria</taxon>
        <taxon>Pseudomonadati</taxon>
        <taxon>Bacteroidota</taxon>
        <taxon>Cytophagia</taxon>
        <taxon>Cytophagales</taxon>
        <taxon>Flammeovirgaceae</taxon>
        <taxon>Rapidithrix</taxon>
    </lineage>
</organism>
<dbReference type="AlphaFoldDB" id="A0AAW9SG68"/>
<dbReference type="GO" id="GO:0008237">
    <property type="term" value="F:metallopeptidase activity"/>
    <property type="evidence" value="ECO:0007669"/>
    <property type="project" value="InterPro"/>
</dbReference>
<name>A0AAW9SG68_9BACT</name>
<dbReference type="SUPFAM" id="SSF55486">
    <property type="entry name" value="Metalloproteases ('zincins'), catalytic domain"/>
    <property type="match status" value="1"/>
</dbReference>